<reference evidence="4" key="1">
    <citation type="submission" date="2020-10" db="EMBL/GenBank/DDBJ databases">
        <title>Catharus ustulatus (Swainson's thrush) genome, bCatUst1, primary haplotype v2.</title>
        <authorList>
            <person name="Delmore K."/>
            <person name="Vafadar M."/>
            <person name="Formenti G."/>
            <person name="Chow W."/>
            <person name="Pelan S."/>
            <person name="Howe K."/>
            <person name="Rhie A."/>
            <person name="Mountcastle J."/>
            <person name="Haase B."/>
            <person name="Fedrigo O."/>
            <person name="Jarvis E.D."/>
        </authorList>
    </citation>
    <scope>NUCLEOTIDE SEQUENCE [LARGE SCALE GENOMIC DNA]</scope>
</reference>
<dbReference type="InterPro" id="IPR007110">
    <property type="entry name" value="Ig-like_dom"/>
</dbReference>
<reference evidence="4" key="3">
    <citation type="submission" date="2025-09" db="UniProtKB">
        <authorList>
            <consortium name="Ensembl"/>
        </authorList>
    </citation>
    <scope>IDENTIFICATION</scope>
</reference>
<accession>A0A8C3Y3B0</accession>
<dbReference type="GO" id="GO:0007166">
    <property type="term" value="P:cell surface receptor signaling pathway"/>
    <property type="evidence" value="ECO:0007669"/>
    <property type="project" value="TreeGrafter"/>
</dbReference>
<organism evidence="4 5">
    <name type="scientific">Catharus ustulatus</name>
    <name type="common">Russet-backed thrush</name>
    <name type="synonym">Hylocichla ustulatus</name>
    <dbReference type="NCBI Taxonomy" id="91951"/>
    <lineage>
        <taxon>Eukaryota</taxon>
        <taxon>Metazoa</taxon>
        <taxon>Chordata</taxon>
        <taxon>Craniata</taxon>
        <taxon>Vertebrata</taxon>
        <taxon>Euteleostomi</taxon>
        <taxon>Archelosauria</taxon>
        <taxon>Archosauria</taxon>
        <taxon>Dinosauria</taxon>
        <taxon>Saurischia</taxon>
        <taxon>Theropoda</taxon>
        <taxon>Coelurosauria</taxon>
        <taxon>Aves</taxon>
        <taxon>Neognathae</taxon>
        <taxon>Neoaves</taxon>
        <taxon>Telluraves</taxon>
        <taxon>Australaves</taxon>
        <taxon>Passeriformes</taxon>
        <taxon>Turdidae</taxon>
        <taxon>Catharus</taxon>
    </lineage>
</organism>
<keyword evidence="1" id="KW-0732">Signal</keyword>
<evidence type="ECO:0000259" key="3">
    <source>
        <dbReference type="PROSITE" id="PS50835"/>
    </source>
</evidence>
<dbReference type="PROSITE" id="PS50835">
    <property type="entry name" value="IG_LIKE"/>
    <property type="match status" value="1"/>
</dbReference>
<dbReference type="GO" id="GO:0009897">
    <property type="term" value="C:external side of plasma membrane"/>
    <property type="evidence" value="ECO:0007669"/>
    <property type="project" value="TreeGrafter"/>
</dbReference>
<evidence type="ECO:0000313" key="5">
    <source>
        <dbReference type="Proteomes" id="UP000694563"/>
    </source>
</evidence>
<name>A0A8C3Y3B0_CATUS</name>
<protein>
    <recommendedName>
        <fullName evidence="3">Ig-like domain-containing protein</fullName>
    </recommendedName>
</protein>
<reference evidence="4" key="2">
    <citation type="submission" date="2025-08" db="UniProtKB">
        <authorList>
            <consortium name="Ensembl"/>
        </authorList>
    </citation>
    <scope>IDENTIFICATION</scope>
</reference>
<dbReference type="PANTHER" id="PTHR11481">
    <property type="entry name" value="IMMUNOGLOBULIN FC RECEPTOR"/>
    <property type="match status" value="1"/>
</dbReference>
<dbReference type="InterPro" id="IPR050488">
    <property type="entry name" value="Ig_Fc_receptor"/>
</dbReference>
<dbReference type="GO" id="GO:0006955">
    <property type="term" value="P:immune response"/>
    <property type="evidence" value="ECO:0007669"/>
    <property type="project" value="TreeGrafter"/>
</dbReference>
<dbReference type="SUPFAM" id="SSF48726">
    <property type="entry name" value="Immunoglobulin"/>
    <property type="match status" value="1"/>
</dbReference>
<sequence>MWQKEPRGWCPLSPAGAQTPQLLVEPPWTPAVLWDRVTLTCQGSGTAGDTTWYRNKRRVGQERRDSLTVTESGNYTCRRPGSGLRSSLMVSMVSGVWVSPAWHPRRPRGLRVGSKLGTLQDGTELSLSPLQLNHSGRYHCRGWLVFWESPVCVPAVPVANATITPGPPALPVTPLLEVTPQGTTGHLWLTGGVTQGSHVGLRPPDHR</sequence>
<evidence type="ECO:0000256" key="1">
    <source>
        <dbReference type="ARBA" id="ARBA00022729"/>
    </source>
</evidence>
<dbReference type="PANTHER" id="PTHR11481:SF64">
    <property type="entry name" value="FC RECEPTOR-LIKE PROTEIN 4"/>
    <property type="match status" value="1"/>
</dbReference>
<feature type="domain" description="Ig-like" evidence="3">
    <location>
        <begin position="20"/>
        <end position="91"/>
    </location>
</feature>
<dbReference type="InterPro" id="IPR013783">
    <property type="entry name" value="Ig-like_fold"/>
</dbReference>
<dbReference type="Ensembl" id="ENSCUST00005014724.1">
    <property type="protein sequence ID" value="ENSCUSP00005014165.1"/>
    <property type="gene ID" value="ENSCUSG00005009029.1"/>
</dbReference>
<dbReference type="AlphaFoldDB" id="A0A8C3Y3B0"/>
<dbReference type="InterPro" id="IPR036179">
    <property type="entry name" value="Ig-like_dom_sf"/>
</dbReference>
<proteinExistence type="predicted"/>
<dbReference type="Proteomes" id="UP000694563">
    <property type="component" value="Chromosome 30"/>
</dbReference>
<dbReference type="Gene3D" id="2.60.40.10">
    <property type="entry name" value="Immunoglobulins"/>
    <property type="match status" value="1"/>
</dbReference>
<keyword evidence="2" id="KW-1015">Disulfide bond</keyword>
<evidence type="ECO:0000313" key="4">
    <source>
        <dbReference type="Ensembl" id="ENSCUSP00005014165.1"/>
    </source>
</evidence>
<dbReference type="GO" id="GO:0004888">
    <property type="term" value="F:transmembrane signaling receptor activity"/>
    <property type="evidence" value="ECO:0007669"/>
    <property type="project" value="TreeGrafter"/>
</dbReference>
<keyword evidence="5" id="KW-1185">Reference proteome</keyword>
<evidence type="ECO:0000256" key="2">
    <source>
        <dbReference type="ARBA" id="ARBA00023157"/>
    </source>
</evidence>